<dbReference type="EMBL" id="CP139858">
    <property type="protein sequence ID" value="WQB99541.1"/>
    <property type="molecule type" value="Genomic_DNA"/>
</dbReference>
<name>A0ABZ0VVA9_9HYPH</name>
<sequence length="73" mass="8113">MATLPDLVAKREKLLDAVYSGVRTVRDANGEEITYRSQSELKAALVSLNREIQVRESELGCSRIVYPSMSKGL</sequence>
<dbReference type="RefSeq" id="WP_322414334.1">
    <property type="nucleotide sequence ID" value="NZ_CP139858.1"/>
</dbReference>
<protein>
    <recommendedName>
        <fullName evidence="3">Phage tail protein</fullName>
    </recommendedName>
</protein>
<proteinExistence type="predicted"/>
<dbReference type="Proteomes" id="UP001322481">
    <property type="component" value="Chromosome"/>
</dbReference>
<evidence type="ECO:0000313" key="1">
    <source>
        <dbReference type="EMBL" id="WQB99541.1"/>
    </source>
</evidence>
<gene>
    <name evidence="1" type="ORF">U0R22_003722</name>
</gene>
<dbReference type="NCBIfam" id="NF047331">
    <property type="entry name" value="phage_HTJ"/>
    <property type="match status" value="1"/>
</dbReference>
<keyword evidence="2" id="KW-1185">Reference proteome</keyword>
<organism evidence="1 2">
    <name type="scientific">Mesorhizobium huakuii</name>
    <dbReference type="NCBI Taxonomy" id="28104"/>
    <lineage>
        <taxon>Bacteria</taxon>
        <taxon>Pseudomonadati</taxon>
        <taxon>Pseudomonadota</taxon>
        <taxon>Alphaproteobacteria</taxon>
        <taxon>Hyphomicrobiales</taxon>
        <taxon>Phyllobacteriaceae</taxon>
        <taxon>Mesorhizobium</taxon>
    </lineage>
</organism>
<evidence type="ECO:0000313" key="2">
    <source>
        <dbReference type="Proteomes" id="UP001322481"/>
    </source>
</evidence>
<reference evidence="1 2" key="1">
    <citation type="submission" date="2023-11" db="EMBL/GenBank/DDBJ databases">
        <authorList>
            <person name="Panchal A.K."/>
            <person name="Meaney J.S."/>
            <person name="Karas B.J."/>
            <person name="diCenzo G.C."/>
        </authorList>
    </citation>
    <scope>NUCLEOTIDE SEQUENCE [LARGE SCALE GENOMIC DNA]</scope>
    <source>
        <strain evidence="1 2">NZP2235</strain>
    </source>
</reference>
<accession>A0ABZ0VVA9</accession>
<evidence type="ECO:0008006" key="3">
    <source>
        <dbReference type="Google" id="ProtNLM"/>
    </source>
</evidence>